<feature type="region of interest" description="Disordered" evidence="6">
    <location>
        <begin position="869"/>
        <end position="898"/>
    </location>
</feature>
<dbReference type="NCBIfam" id="TIGR01568">
    <property type="entry name" value="A_thal_3678"/>
    <property type="match status" value="1"/>
</dbReference>
<protein>
    <submittedName>
        <fullName evidence="8">Protein ROLLING AND ERECT LEAF 2</fullName>
    </submittedName>
</protein>
<evidence type="ECO:0000256" key="2">
    <source>
        <dbReference type="ARBA" id="ARBA00022491"/>
    </source>
</evidence>
<evidence type="ECO:0000313" key="8">
    <source>
        <dbReference type="EMBL" id="KAG6575542.1"/>
    </source>
</evidence>
<dbReference type="PANTHER" id="PTHR21450:SF7">
    <property type="entry name" value="DNA LIGASE (DUF630 AND DUF632)"/>
    <property type="match status" value="1"/>
</dbReference>
<dbReference type="GO" id="GO:0005634">
    <property type="term" value="C:nucleus"/>
    <property type="evidence" value="ECO:0007669"/>
    <property type="project" value="UniProtKB-SubCell"/>
</dbReference>
<dbReference type="GO" id="GO:0045892">
    <property type="term" value="P:negative regulation of DNA-templated transcription"/>
    <property type="evidence" value="ECO:0007669"/>
    <property type="project" value="UniProtKB-ARBA"/>
</dbReference>
<feature type="compositionally biased region" description="Gly residues" evidence="6">
    <location>
        <begin position="805"/>
        <end position="814"/>
    </location>
</feature>
<dbReference type="PANTHER" id="PTHR21450">
    <property type="entry name" value="PROTEIN ALTERED PHOSPHATE STARVATION RESPONSE 1"/>
    <property type="match status" value="1"/>
</dbReference>
<feature type="domain" description="OVATE" evidence="7">
    <location>
        <begin position="907"/>
        <end position="970"/>
    </location>
</feature>
<evidence type="ECO:0000256" key="3">
    <source>
        <dbReference type="ARBA" id="ARBA00023015"/>
    </source>
</evidence>
<dbReference type="InterPro" id="IPR006867">
    <property type="entry name" value="DUF632"/>
</dbReference>
<evidence type="ECO:0000256" key="5">
    <source>
        <dbReference type="ARBA" id="ARBA00023242"/>
    </source>
</evidence>
<feature type="non-terminal residue" evidence="8">
    <location>
        <position position="1"/>
    </location>
</feature>
<evidence type="ECO:0000256" key="4">
    <source>
        <dbReference type="ARBA" id="ARBA00023163"/>
    </source>
</evidence>
<keyword evidence="9" id="KW-1185">Reference proteome</keyword>
<accession>A0AAV6M679</accession>
<keyword evidence="2" id="KW-0678">Repressor</keyword>
<dbReference type="AlphaFoldDB" id="A0AAV6M679"/>
<comment type="caution">
    <text evidence="8">The sequence shown here is derived from an EMBL/GenBank/DDBJ whole genome shotgun (WGS) entry which is preliminary data.</text>
</comment>
<reference evidence="8 9" key="1">
    <citation type="journal article" date="2021" name="Hortic Res">
        <title>The domestication of Cucurbita argyrosperma as revealed by the genome of its wild relative.</title>
        <authorList>
            <person name="Barrera-Redondo J."/>
            <person name="Sanchez-de la Vega G."/>
            <person name="Aguirre-Liguori J.A."/>
            <person name="Castellanos-Morales G."/>
            <person name="Gutierrez-Guerrero Y.T."/>
            <person name="Aguirre-Dugua X."/>
            <person name="Aguirre-Planter E."/>
            <person name="Tenaillon M.I."/>
            <person name="Lira-Saade R."/>
            <person name="Eguiarte L.E."/>
        </authorList>
    </citation>
    <scope>NUCLEOTIDE SEQUENCE [LARGE SCALE GENOMIC DNA]</scope>
    <source>
        <strain evidence="8">JBR-2021</strain>
    </source>
</reference>
<dbReference type="EMBL" id="JAGKQH010000017">
    <property type="protein sequence ID" value="KAG6575542.1"/>
    <property type="molecule type" value="Genomic_DNA"/>
</dbReference>
<evidence type="ECO:0000256" key="1">
    <source>
        <dbReference type="ARBA" id="ARBA00004123"/>
    </source>
</evidence>
<feature type="compositionally biased region" description="Pro residues" evidence="6">
    <location>
        <begin position="87"/>
        <end position="98"/>
    </location>
</feature>
<keyword evidence="4" id="KW-0804">Transcription</keyword>
<proteinExistence type="predicted"/>
<organism evidence="8 9">
    <name type="scientific">Cucurbita argyrosperma subsp. sororia</name>
    <dbReference type="NCBI Taxonomy" id="37648"/>
    <lineage>
        <taxon>Eukaryota</taxon>
        <taxon>Viridiplantae</taxon>
        <taxon>Streptophyta</taxon>
        <taxon>Embryophyta</taxon>
        <taxon>Tracheophyta</taxon>
        <taxon>Spermatophyta</taxon>
        <taxon>Magnoliopsida</taxon>
        <taxon>eudicotyledons</taxon>
        <taxon>Gunneridae</taxon>
        <taxon>Pentapetalae</taxon>
        <taxon>rosids</taxon>
        <taxon>fabids</taxon>
        <taxon>Cucurbitales</taxon>
        <taxon>Cucurbitaceae</taxon>
        <taxon>Cucurbiteae</taxon>
        <taxon>Cucurbita</taxon>
    </lineage>
</organism>
<evidence type="ECO:0000256" key="6">
    <source>
        <dbReference type="SAM" id="MobiDB-lite"/>
    </source>
</evidence>
<dbReference type="Pfam" id="PF04783">
    <property type="entry name" value="DUF630"/>
    <property type="match status" value="1"/>
</dbReference>
<feature type="region of interest" description="Disordered" evidence="6">
    <location>
        <begin position="143"/>
        <end position="196"/>
    </location>
</feature>
<name>A0AAV6M679_9ROSI</name>
<feature type="compositionally biased region" description="Pro residues" evidence="6">
    <location>
        <begin position="168"/>
        <end position="184"/>
    </location>
</feature>
<evidence type="ECO:0000313" key="9">
    <source>
        <dbReference type="Proteomes" id="UP000685013"/>
    </source>
</evidence>
<evidence type="ECO:0000259" key="7">
    <source>
        <dbReference type="PROSITE" id="PS51754"/>
    </source>
</evidence>
<feature type="region of interest" description="Disordered" evidence="6">
    <location>
        <begin position="616"/>
        <end position="635"/>
    </location>
</feature>
<dbReference type="InterPro" id="IPR006458">
    <property type="entry name" value="Ovate_C"/>
</dbReference>
<sequence>MGCSQSKIENEEVVSRCKDRKMFMKEAVAARNAFAAAHSSYAMSLKNTGAVLSDYAHGEVPPAASSLPGVAVAQSAAVAASASYNSLPPPPPPLPGSPGMPLRNGTSMFEIKASKVEPKRVETVIEEVDENDFEIECSVGPLRRRSNREGGGRGGRTGLGELAEEENGPPPPLPPSLNRPPPPNENRRVHSPSPQDATYDYLFSVENMPAPTLSSVEDFGTNTEAIERRAAVEKSGGELPSSSAGKTSKKLKQVGFPCSIEGKRAVKGNTSLLQIFMELDDHFLKASESAHDVSKMLEATRLHFHSNFADNRGHIDHSARVMRVITWNRSFRGLPNNDDLNDDFDTEEHETHATVLDKLLAWEKKLFEEVKAGEIMKFEYQKKVAALNKLKKKGSNFEAIEKAKATVSHLHTRYIVDMQSMDSTVSEINRIRDEQLYPKLVQLVNGMASMWEIMHFHHGGQLKAVAALRTLDIPQSPKETSDHHHERTVQLWAVVQEWHSQLEKLVTRQKEYIKALSNWLRLNLIPTESSLKEKVSSPPRVRSPPIQSLLHVWQDHLEKLPDEVLRNAIFTFATVINTIVQSQEEEMKLKVKCQETEKELARKSKQFKDWQKKYVQRRAPNADEANQEETGDKDAIAERQAAVEAVEKRLEEEREEHQKLCLHDLGGFVGEQIHLFYCPFSAAGQPPVLPPAKPKAVGISVNGKERKEKKKELKSLQDYLAKIKKPTPQIQFPNPQTFSSSKSWILSGCKHPKTLSFAIDQKETDGVGNNDDAAATLADVDRFLFENFRSLYLKEDEDCVERKVGGGGGGGGGGRDGKNHRGVSPESLVDSYGGGGRDGKNHRGVSPESLVDSYDGSHRFFFSPGLSESLPDDSQAESLENAGSSSSSLICEDRGKDSKLPSDCIVILRQSSNPSEEFRQSMQEMMDAHTKQHKKVDWEFMEELLFSFLNLNDKKSYKYILNAFVDLIVILRQKTEEAPTKPRTVRSVRMVRKML</sequence>
<feature type="region of interest" description="Disordered" evidence="6">
    <location>
        <begin position="802"/>
        <end position="849"/>
    </location>
</feature>
<dbReference type="InterPro" id="IPR006868">
    <property type="entry name" value="DUF630"/>
</dbReference>
<keyword evidence="5" id="KW-0539">Nucleus</keyword>
<comment type="subcellular location">
    <subcellularLocation>
        <location evidence="1">Nucleus</location>
    </subcellularLocation>
</comment>
<dbReference type="Pfam" id="PF04844">
    <property type="entry name" value="Ovate"/>
    <property type="match status" value="1"/>
</dbReference>
<feature type="region of interest" description="Disordered" evidence="6">
    <location>
        <begin position="82"/>
        <end position="102"/>
    </location>
</feature>
<keyword evidence="3" id="KW-0805">Transcription regulation</keyword>
<dbReference type="PROSITE" id="PS51754">
    <property type="entry name" value="OVATE"/>
    <property type="match status" value="1"/>
</dbReference>
<dbReference type="Pfam" id="PF04782">
    <property type="entry name" value="DUF632"/>
    <property type="match status" value="1"/>
</dbReference>
<gene>
    <name evidence="8" type="primary">REL2</name>
    <name evidence="8" type="ORF">SDJN03_26181</name>
</gene>
<dbReference type="Proteomes" id="UP000685013">
    <property type="component" value="Chromosome 17"/>
</dbReference>